<gene>
    <name evidence="2" type="ORF">RRG08_007945</name>
</gene>
<protein>
    <recommendedName>
        <fullName evidence="4">Secreted protein</fullName>
    </recommendedName>
</protein>
<evidence type="ECO:0008006" key="4">
    <source>
        <dbReference type="Google" id="ProtNLM"/>
    </source>
</evidence>
<dbReference type="AlphaFoldDB" id="A0AAE0ZRV0"/>
<dbReference type="Proteomes" id="UP001283361">
    <property type="component" value="Unassembled WGS sequence"/>
</dbReference>
<feature type="chain" id="PRO_5042152914" description="Secreted protein" evidence="1">
    <location>
        <begin position="17"/>
        <end position="99"/>
    </location>
</feature>
<feature type="signal peptide" evidence="1">
    <location>
        <begin position="1"/>
        <end position="16"/>
    </location>
</feature>
<evidence type="ECO:0000313" key="2">
    <source>
        <dbReference type="EMBL" id="KAK3773457.1"/>
    </source>
</evidence>
<reference evidence="2" key="1">
    <citation type="journal article" date="2023" name="G3 (Bethesda)">
        <title>A reference genome for the long-term kleptoplast-retaining sea slug Elysia crispata morphotype clarki.</title>
        <authorList>
            <person name="Eastman K.E."/>
            <person name="Pendleton A.L."/>
            <person name="Shaikh M.A."/>
            <person name="Suttiyut T."/>
            <person name="Ogas R."/>
            <person name="Tomko P."/>
            <person name="Gavelis G."/>
            <person name="Widhalm J.R."/>
            <person name="Wisecaver J.H."/>
        </authorList>
    </citation>
    <scope>NUCLEOTIDE SEQUENCE</scope>
    <source>
        <strain evidence="2">ECLA1</strain>
    </source>
</reference>
<proteinExistence type="predicted"/>
<keyword evidence="3" id="KW-1185">Reference proteome</keyword>
<accession>A0AAE0ZRV0</accession>
<organism evidence="2 3">
    <name type="scientific">Elysia crispata</name>
    <name type="common">lettuce slug</name>
    <dbReference type="NCBI Taxonomy" id="231223"/>
    <lineage>
        <taxon>Eukaryota</taxon>
        <taxon>Metazoa</taxon>
        <taxon>Spiralia</taxon>
        <taxon>Lophotrochozoa</taxon>
        <taxon>Mollusca</taxon>
        <taxon>Gastropoda</taxon>
        <taxon>Heterobranchia</taxon>
        <taxon>Euthyneura</taxon>
        <taxon>Panpulmonata</taxon>
        <taxon>Sacoglossa</taxon>
        <taxon>Placobranchoidea</taxon>
        <taxon>Plakobranchidae</taxon>
        <taxon>Elysia</taxon>
    </lineage>
</organism>
<keyword evidence="1" id="KW-0732">Signal</keyword>
<comment type="caution">
    <text evidence="2">The sequence shown here is derived from an EMBL/GenBank/DDBJ whole genome shotgun (WGS) entry which is preliminary data.</text>
</comment>
<dbReference type="EMBL" id="JAWDGP010003536">
    <property type="protein sequence ID" value="KAK3773457.1"/>
    <property type="molecule type" value="Genomic_DNA"/>
</dbReference>
<evidence type="ECO:0000313" key="3">
    <source>
        <dbReference type="Proteomes" id="UP001283361"/>
    </source>
</evidence>
<evidence type="ECO:0000256" key="1">
    <source>
        <dbReference type="SAM" id="SignalP"/>
    </source>
</evidence>
<sequence length="99" mass="11106">MCLLVFLPELITLIDSKRNQVKRSEKAAQQCPLWATNPEGNCRSQEKTSYGGSVPLHCLARHRSQDEPRYAYNHAIPKTHAHEQVVVDTSFFGGLGTIL</sequence>
<name>A0AAE0ZRV0_9GAST</name>